<evidence type="ECO:0000313" key="3">
    <source>
        <dbReference type="Proteomes" id="UP000078383"/>
    </source>
</evidence>
<feature type="region of interest" description="Disordered" evidence="1">
    <location>
        <begin position="112"/>
        <end position="157"/>
    </location>
</feature>
<accession>A0A175A0Z5</accession>
<protein>
    <submittedName>
        <fullName evidence="2">Stage III sporulation protein AG</fullName>
    </submittedName>
</protein>
<feature type="compositionally biased region" description="Polar residues" evidence="1">
    <location>
        <begin position="119"/>
        <end position="131"/>
    </location>
</feature>
<evidence type="ECO:0000256" key="1">
    <source>
        <dbReference type="SAM" id="MobiDB-lite"/>
    </source>
</evidence>
<dbReference type="RefSeq" id="WP_198425524.1">
    <property type="nucleotide sequence ID" value="NZ_CZBX01000008.1"/>
</dbReference>
<reference evidence="2 3" key="1">
    <citation type="submission" date="2015-09" db="EMBL/GenBank/DDBJ databases">
        <authorList>
            <consortium name="Pathogen Informatics"/>
        </authorList>
    </citation>
    <scope>NUCLEOTIDE SEQUENCE [LARGE SCALE GENOMIC DNA]</scope>
    <source>
        <strain evidence="2 3">2789STDY5834889</strain>
    </source>
</reference>
<dbReference type="EMBL" id="CZBX01000008">
    <property type="protein sequence ID" value="CUQ89100.1"/>
    <property type="molecule type" value="Genomic_DNA"/>
</dbReference>
<sequence length="209" mass="22874">MDNNWQEWKERIVGYTRKIKQADRGQKRTRLAILFLCGLLLLVVAVPVPKTGEVDKDTKINGESGKGETYETDSMADYEKYLEQKTAQTLGVVDGAGKVTVMITLKSTGQKVVEKDQQSTHQTTKEAGNQGETRESEEKSLDKTTVYSQGTDGTQIPYVSKENAPEVEGILVIADGGGNAVVAKNLTEAVQALFGVEAHKIKIMKRAPT</sequence>
<dbReference type="AlphaFoldDB" id="A0A175A0Z5"/>
<dbReference type="Proteomes" id="UP000078383">
    <property type="component" value="Unassembled WGS sequence"/>
</dbReference>
<proteinExistence type="predicted"/>
<name>A0A175A0Z5_9FIRM</name>
<feature type="compositionally biased region" description="Basic and acidic residues" evidence="1">
    <location>
        <begin position="132"/>
        <end position="142"/>
    </location>
</feature>
<evidence type="ECO:0000313" key="2">
    <source>
        <dbReference type="EMBL" id="CUQ89100.1"/>
    </source>
</evidence>
<feature type="compositionally biased region" description="Polar residues" evidence="1">
    <location>
        <begin position="143"/>
        <end position="154"/>
    </location>
</feature>
<organism evidence="2 3">
    <name type="scientific">[Ruminococcus] torques</name>
    <dbReference type="NCBI Taxonomy" id="33039"/>
    <lineage>
        <taxon>Bacteria</taxon>
        <taxon>Bacillati</taxon>
        <taxon>Bacillota</taxon>
        <taxon>Clostridia</taxon>
        <taxon>Lachnospirales</taxon>
        <taxon>Lachnospiraceae</taxon>
        <taxon>Mediterraneibacter</taxon>
    </lineage>
</organism>
<gene>
    <name evidence="2" type="ORF">ERS852502_01897</name>
</gene>